<evidence type="ECO:0000256" key="5">
    <source>
        <dbReference type="ARBA" id="ARBA00022692"/>
    </source>
</evidence>
<reference evidence="10 11" key="1">
    <citation type="submission" date="2020-08" db="EMBL/GenBank/DDBJ databases">
        <title>Genome sequence of Rhizobiales bacterium strain IZ6.</title>
        <authorList>
            <person name="Nakai R."/>
            <person name="Naganuma T."/>
        </authorList>
    </citation>
    <scope>NUCLEOTIDE SEQUENCE [LARGE SCALE GENOMIC DNA]</scope>
    <source>
        <strain evidence="10 11">IZ6</strain>
    </source>
</reference>
<keyword evidence="5 9" id="KW-0812">Transmembrane</keyword>
<proteinExistence type="inferred from homology"/>
<dbReference type="PANTHER" id="PTHR34295">
    <property type="entry name" value="BIOTIN TRANSPORTER BIOY"/>
    <property type="match status" value="1"/>
</dbReference>
<evidence type="ECO:0000313" key="11">
    <source>
        <dbReference type="Proteomes" id="UP000515317"/>
    </source>
</evidence>
<dbReference type="Gene3D" id="1.10.1760.20">
    <property type="match status" value="1"/>
</dbReference>
<dbReference type="GO" id="GO:0015225">
    <property type="term" value="F:biotin transmembrane transporter activity"/>
    <property type="evidence" value="ECO:0007669"/>
    <property type="project" value="UniProtKB-UniRule"/>
</dbReference>
<evidence type="ECO:0000256" key="4">
    <source>
        <dbReference type="ARBA" id="ARBA00022475"/>
    </source>
</evidence>
<gene>
    <name evidence="10" type="primary">bioY</name>
    <name evidence="10" type="ORF">IZ6_22150</name>
</gene>
<dbReference type="Pfam" id="PF02632">
    <property type="entry name" value="BioY"/>
    <property type="match status" value="1"/>
</dbReference>
<dbReference type="AlphaFoldDB" id="A0A6S6QWR9"/>
<evidence type="ECO:0000256" key="3">
    <source>
        <dbReference type="ARBA" id="ARBA00022448"/>
    </source>
</evidence>
<evidence type="ECO:0000256" key="8">
    <source>
        <dbReference type="PIRNR" id="PIRNR016661"/>
    </source>
</evidence>
<evidence type="ECO:0000256" key="2">
    <source>
        <dbReference type="ARBA" id="ARBA00010692"/>
    </source>
</evidence>
<dbReference type="RefSeq" id="WP_222875125.1">
    <property type="nucleotide sequence ID" value="NZ_AP023361.1"/>
</dbReference>
<evidence type="ECO:0000256" key="9">
    <source>
        <dbReference type="SAM" id="Phobius"/>
    </source>
</evidence>
<keyword evidence="6 9" id="KW-1133">Transmembrane helix</keyword>
<feature type="transmembrane region" description="Helical" evidence="9">
    <location>
        <begin position="115"/>
        <end position="139"/>
    </location>
</feature>
<sequence length="183" mass="18525">METRDLVRIALFAAVIGALGLLPKFDLPFTAGVPITAQSLGVMLAGIFLGPRRGALAVLLFLFIVALGMPLLAGGRGGLGPFFAPSAGFLIGFVPGAFVAGLVMERLQKLPLIPAAIIAAILGGIVTVYAFGIPVLAAVAKMDIGSAALASMVFVPGDLLKAVVAGLVTEAVFRAAPQAFAGR</sequence>
<dbReference type="PANTHER" id="PTHR34295:SF4">
    <property type="entry name" value="BIOTIN TRANSPORTER BIOY-RELATED"/>
    <property type="match status" value="1"/>
</dbReference>
<dbReference type="EMBL" id="AP023361">
    <property type="protein sequence ID" value="BCJ91480.1"/>
    <property type="molecule type" value="Genomic_DNA"/>
</dbReference>
<feature type="transmembrane region" description="Helical" evidence="9">
    <location>
        <begin position="56"/>
        <end position="76"/>
    </location>
</feature>
<evidence type="ECO:0000256" key="6">
    <source>
        <dbReference type="ARBA" id="ARBA00022989"/>
    </source>
</evidence>
<evidence type="ECO:0000256" key="7">
    <source>
        <dbReference type="ARBA" id="ARBA00023136"/>
    </source>
</evidence>
<feature type="transmembrane region" description="Helical" evidence="9">
    <location>
        <begin position="31"/>
        <end position="49"/>
    </location>
</feature>
<evidence type="ECO:0000313" key="10">
    <source>
        <dbReference type="EMBL" id="BCJ91480.1"/>
    </source>
</evidence>
<keyword evidence="4 8" id="KW-1003">Cell membrane</keyword>
<organism evidence="10 11">
    <name type="scientific">Terrihabitans soli</name>
    <dbReference type="NCBI Taxonomy" id="708113"/>
    <lineage>
        <taxon>Bacteria</taxon>
        <taxon>Pseudomonadati</taxon>
        <taxon>Pseudomonadota</taxon>
        <taxon>Alphaproteobacteria</taxon>
        <taxon>Hyphomicrobiales</taxon>
        <taxon>Terrihabitans</taxon>
    </lineage>
</organism>
<feature type="transmembrane region" description="Helical" evidence="9">
    <location>
        <begin position="82"/>
        <end position="103"/>
    </location>
</feature>
<name>A0A6S6QWR9_9HYPH</name>
<feature type="transmembrane region" description="Helical" evidence="9">
    <location>
        <begin position="7"/>
        <end position="25"/>
    </location>
</feature>
<keyword evidence="7 8" id="KW-0472">Membrane</keyword>
<evidence type="ECO:0000256" key="1">
    <source>
        <dbReference type="ARBA" id="ARBA00004651"/>
    </source>
</evidence>
<dbReference type="InterPro" id="IPR003784">
    <property type="entry name" value="BioY"/>
</dbReference>
<dbReference type="PIRSF" id="PIRSF016661">
    <property type="entry name" value="BioY"/>
    <property type="match status" value="1"/>
</dbReference>
<dbReference type="KEGG" id="tso:IZ6_22150"/>
<accession>A0A6S6QWR9</accession>
<dbReference type="Proteomes" id="UP000515317">
    <property type="component" value="Chromosome"/>
</dbReference>
<comment type="subcellular location">
    <subcellularLocation>
        <location evidence="1 8">Cell membrane</location>
        <topology evidence="1 8">Multi-pass membrane protein</topology>
    </subcellularLocation>
</comment>
<protein>
    <recommendedName>
        <fullName evidence="8">Biotin transporter</fullName>
    </recommendedName>
</protein>
<dbReference type="GO" id="GO:0005886">
    <property type="term" value="C:plasma membrane"/>
    <property type="evidence" value="ECO:0007669"/>
    <property type="project" value="UniProtKB-SubCell"/>
</dbReference>
<comment type="similarity">
    <text evidence="2 8">Belongs to the BioY family.</text>
</comment>
<keyword evidence="11" id="KW-1185">Reference proteome</keyword>
<keyword evidence="3 8" id="KW-0813">Transport</keyword>